<feature type="chain" id="PRO_5020394911" description="SH3 domain-containing protein" evidence="2">
    <location>
        <begin position="18"/>
        <end position="386"/>
    </location>
</feature>
<dbReference type="STRING" id="877500.GCA_000935065_01365"/>
<comment type="caution">
    <text evidence="3">The sequence shown here is derived from an EMBL/GenBank/DDBJ whole genome shotgun (WGS) entry which is preliminary data.</text>
</comment>
<dbReference type="RefSeq" id="WP_129081505.1">
    <property type="nucleotide sequence ID" value="NZ_CP041070.1"/>
</dbReference>
<gene>
    <name evidence="3" type="ORF">CRV06_04455</name>
</gene>
<name>A0A4Q0Y6S5_9BACT</name>
<evidence type="ECO:0000313" key="4">
    <source>
        <dbReference type="Proteomes" id="UP000290191"/>
    </source>
</evidence>
<proteinExistence type="predicted"/>
<evidence type="ECO:0000256" key="2">
    <source>
        <dbReference type="SAM" id="SignalP"/>
    </source>
</evidence>
<keyword evidence="1" id="KW-0812">Transmembrane</keyword>
<dbReference type="EMBL" id="PDKO01000002">
    <property type="protein sequence ID" value="RXJ64191.1"/>
    <property type="molecule type" value="Genomic_DNA"/>
</dbReference>
<sequence>MKKVLALLLVFCISLFANEFVKEESSAFAASSNQEDVSIPTANTPNIPKNLYLNYLKYPKHIYKNQRFEIEVKALITRSNFDSIKTEFSDDINMTPLNAEESWVKSSDNRNTYINKFYFKAYEENFKMPKITVFLYDGDNLVEARSLEPLEMTFSEIAKGDERFSNVIAKNLTLLGSKSKQYTNKEALTILDINAFESNLEDFYLKGIEDQGFTVIEDEYPNQHIIYYAVIPIHKKNIIFDYYNTDKKRLEKIEVPVVFTEELVSTQTDLNPNNSSFEFYKKIIVAVLAMFFLILFIWKRKYYILILFLIFTIVFVFSAIPNKTVRLKANSVIYILPTKNSTIFKKVPSDMIVEDMKERSGFIKIMFKSGENNFIGWVKKEDVIKN</sequence>
<reference evidence="3 4" key="1">
    <citation type="submission" date="2017-10" db="EMBL/GenBank/DDBJ databases">
        <title>Genomics of the genus Arcobacter.</title>
        <authorList>
            <person name="Perez-Cataluna A."/>
            <person name="Figueras M.J."/>
        </authorList>
    </citation>
    <scope>NUCLEOTIDE SEQUENCE [LARGE SCALE GENOMIC DNA]</scope>
    <source>
        <strain evidence="3 4">DSM 24636</strain>
    </source>
</reference>
<dbReference type="OrthoDB" id="5372311at2"/>
<keyword evidence="2" id="KW-0732">Signal</keyword>
<keyword evidence="4" id="KW-1185">Reference proteome</keyword>
<feature type="transmembrane region" description="Helical" evidence="1">
    <location>
        <begin position="279"/>
        <end position="297"/>
    </location>
</feature>
<dbReference type="Proteomes" id="UP000290191">
    <property type="component" value="Unassembled WGS sequence"/>
</dbReference>
<keyword evidence="1" id="KW-0472">Membrane</keyword>
<evidence type="ECO:0008006" key="5">
    <source>
        <dbReference type="Google" id="ProtNLM"/>
    </source>
</evidence>
<dbReference type="AlphaFoldDB" id="A0A4Q0Y6S5"/>
<feature type="signal peptide" evidence="2">
    <location>
        <begin position="1"/>
        <end position="17"/>
    </location>
</feature>
<organism evidence="3 4">
    <name type="scientific">Halarcobacter anaerophilus</name>
    <dbReference type="NCBI Taxonomy" id="877500"/>
    <lineage>
        <taxon>Bacteria</taxon>
        <taxon>Pseudomonadati</taxon>
        <taxon>Campylobacterota</taxon>
        <taxon>Epsilonproteobacteria</taxon>
        <taxon>Campylobacterales</taxon>
        <taxon>Arcobacteraceae</taxon>
        <taxon>Halarcobacter</taxon>
    </lineage>
</organism>
<keyword evidence="1" id="KW-1133">Transmembrane helix</keyword>
<evidence type="ECO:0000256" key="1">
    <source>
        <dbReference type="SAM" id="Phobius"/>
    </source>
</evidence>
<protein>
    <recommendedName>
        <fullName evidence="5">SH3 domain-containing protein</fullName>
    </recommendedName>
</protein>
<evidence type="ECO:0000313" key="3">
    <source>
        <dbReference type="EMBL" id="RXJ64191.1"/>
    </source>
</evidence>
<feature type="transmembrane region" description="Helical" evidence="1">
    <location>
        <begin position="302"/>
        <end position="320"/>
    </location>
</feature>
<accession>A0A4Q0Y6S5</accession>